<keyword evidence="2" id="KW-1185">Reference proteome</keyword>
<sequence>MRPVRKKSECAVFERIGVTECLLASK</sequence>
<comment type="caution">
    <text evidence="1">The sequence shown here is derived from an EMBL/GenBank/DDBJ whole genome shotgun (WGS) entry which is preliminary data.</text>
</comment>
<name>A0A9W5B262_9HYPH</name>
<dbReference type="Proteomes" id="UP000191933">
    <property type="component" value="Unassembled WGS sequence"/>
</dbReference>
<gene>
    <name evidence="1" type="ORF">AGR2A_Cc60103</name>
</gene>
<evidence type="ECO:0000313" key="2">
    <source>
        <dbReference type="Proteomes" id="UP000191933"/>
    </source>
</evidence>
<dbReference type="EMBL" id="FBVY01000017">
    <property type="protein sequence ID" value="CUW93226.1"/>
    <property type="molecule type" value="Genomic_DNA"/>
</dbReference>
<evidence type="ECO:0000313" key="1">
    <source>
        <dbReference type="EMBL" id="CUW93226.1"/>
    </source>
</evidence>
<accession>A0A9W5B262</accession>
<protein>
    <submittedName>
        <fullName evidence="1">Uncharacterized protein</fullName>
    </submittedName>
</protein>
<organism evidence="1 2">
    <name type="scientific">Agrobacterium genomosp. 2 str. CFBP 5494</name>
    <dbReference type="NCBI Taxonomy" id="1183436"/>
    <lineage>
        <taxon>Bacteria</taxon>
        <taxon>Pseudomonadati</taxon>
        <taxon>Pseudomonadota</taxon>
        <taxon>Alphaproteobacteria</taxon>
        <taxon>Hyphomicrobiales</taxon>
        <taxon>Rhizobiaceae</taxon>
        <taxon>Rhizobium/Agrobacterium group</taxon>
        <taxon>Agrobacterium</taxon>
        <taxon>Agrobacterium tumefaciens complex</taxon>
    </lineage>
</organism>
<dbReference type="AlphaFoldDB" id="A0A9W5B262"/>
<reference evidence="1 2" key="1">
    <citation type="submission" date="2016-01" db="EMBL/GenBank/DDBJ databases">
        <authorList>
            <person name="Regsiter A."/>
            <person name="william w."/>
        </authorList>
    </citation>
    <scope>NUCLEOTIDE SEQUENCE [LARGE SCALE GENOMIC DNA]</scope>
    <source>
        <strain evidence="1 2">CFBP 5494</strain>
    </source>
</reference>
<proteinExistence type="predicted"/>